<proteinExistence type="predicted"/>
<accession>A0ABS6F4H3</accession>
<evidence type="ECO:0000313" key="3">
    <source>
        <dbReference type="Proteomes" id="UP000736583"/>
    </source>
</evidence>
<dbReference type="RefSeq" id="WP_216457639.1">
    <property type="nucleotide sequence ID" value="NZ_JAHLQL010000005.1"/>
</dbReference>
<evidence type="ECO:0000259" key="1">
    <source>
        <dbReference type="Pfam" id="PF10105"/>
    </source>
</evidence>
<sequence>MRYLIKFTKESDIKFISHLDLMRTIQKVIRRSNLPIEYSKGFNPHQELSIAQPLSVGIYSSGEYMDIVLREELNEEEIKHRLNANCPRGISILEVVKVPEPKTENTKKIPQGMALIDLADYTIKIKFKEINKVEEQLQSLLSLPEWNTMKKSKRGEREVDIKSMIKEFKFWTLDKQLIIKTRISSGSREHLSPELLANYIKENIANADLESFVDIKREEMLAYKGNKVTPLYKYMD</sequence>
<organism evidence="2 3">
    <name type="scientific">Clostridium simiarum</name>
    <dbReference type="NCBI Taxonomy" id="2841506"/>
    <lineage>
        <taxon>Bacteria</taxon>
        <taxon>Bacillati</taxon>
        <taxon>Bacillota</taxon>
        <taxon>Clostridia</taxon>
        <taxon>Eubacteriales</taxon>
        <taxon>Clostridiaceae</taxon>
        <taxon>Clostridium</taxon>
    </lineage>
</organism>
<reference evidence="2 3" key="1">
    <citation type="submission" date="2021-06" db="EMBL/GenBank/DDBJ databases">
        <authorList>
            <person name="Sun Q."/>
            <person name="Li D."/>
        </authorList>
    </citation>
    <scope>NUCLEOTIDE SEQUENCE [LARGE SCALE GENOMIC DNA]</scope>
    <source>
        <strain evidence="2 3">MSJ-4</strain>
    </source>
</reference>
<feature type="domain" description="DUF2344" evidence="1">
    <location>
        <begin position="2"/>
        <end position="193"/>
    </location>
</feature>
<dbReference type="InterPro" id="IPR018768">
    <property type="entry name" value="DUF2344"/>
</dbReference>
<name>A0ABS6F4H3_9CLOT</name>
<dbReference type="Proteomes" id="UP000736583">
    <property type="component" value="Unassembled WGS sequence"/>
</dbReference>
<dbReference type="EMBL" id="JAHLQL010000005">
    <property type="protein sequence ID" value="MBU5592730.1"/>
    <property type="molecule type" value="Genomic_DNA"/>
</dbReference>
<keyword evidence="3" id="KW-1185">Reference proteome</keyword>
<comment type="caution">
    <text evidence="2">The sequence shown here is derived from an EMBL/GenBank/DDBJ whole genome shotgun (WGS) entry which is preliminary data.</text>
</comment>
<protein>
    <submittedName>
        <fullName evidence="2">TIGR03936 family radical SAM-associated protein</fullName>
    </submittedName>
</protein>
<evidence type="ECO:0000313" key="2">
    <source>
        <dbReference type="EMBL" id="MBU5592730.1"/>
    </source>
</evidence>
<gene>
    <name evidence="2" type="ORF">KQI89_13320</name>
</gene>
<dbReference type="Pfam" id="PF10105">
    <property type="entry name" value="DUF2344"/>
    <property type="match status" value="1"/>
</dbReference>
<dbReference type="NCBIfam" id="TIGR03936">
    <property type="entry name" value="sam_1_link_chp"/>
    <property type="match status" value="1"/>
</dbReference>